<dbReference type="Proteomes" id="UP001497497">
    <property type="component" value="Unassembled WGS sequence"/>
</dbReference>
<dbReference type="InterPro" id="IPR040350">
    <property type="entry name" value="TMEM272"/>
</dbReference>
<evidence type="ECO:0000256" key="2">
    <source>
        <dbReference type="SAM" id="SignalP"/>
    </source>
</evidence>
<feature type="signal peptide" evidence="2">
    <location>
        <begin position="1"/>
        <end position="17"/>
    </location>
</feature>
<feature type="transmembrane region" description="Helical" evidence="1">
    <location>
        <begin position="103"/>
        <end position="121"/>
    </location>
</feature>
<organism evidence="3 4">
    <name type="scientific">Lymnaea stagnalis</name>
    <name type="common">Great pond snail</name>
    <name type="synonym">Helix stagnalis</name>
    <dbReference type="NCBI Taxonomy" id="6523"/>
    <lineage>
        <taxon>Eukaryota</taxon>
        <taxon>Metazoa</taxon>
        <taxon>Spiralia</taxon>
        <taxon>Lophotrochozoa</taxon>
        <taxon>Mollusca</taxon>
        <taxon>Gastropoda</taxon>
        <taxon>Heterobranchia</taxon>
        <taxon>Euthyneura</taxon>
        <taxon>Panpulmonata</taxon>
        <taxon>Hygrophila</taxon>
        <taxon>Lymnaeoidea</taxon>
        <taxon>Lymnaeidae</taxon>
        <taxon>Lymnaea</taxon>
    </lineage>
</organism>
<dbReference type="AlphaFoldDB" id="A0AAV2IK51"/>
<keyword evidence="4" id="KW-1185">Reference proteome</keyword>
<proteinExistence type="predicted"/>
<feature type="non-terminal residue" evidence="3">
    <location>
        <position position="1"/>
    </location>
</feature>
<evidence type="ECO:0000313" key="3">
    <source>
        <dbReference type="EMBL" id="CAL1546563.1"/>
    </source>
</evidence>
<feature type="transmembrane region" description="Helical" evidence="1">
    <location>
        <begin position="62"/>
        <end position="83"/>
    </location>
</feature>
<keyword evidence="1" id="KW-0472">Membrane</keyword>
<dbReference type="PANTHER" id="PTHR33444:SF2">
    <property type="entry name" value="MARVEL DOMAIN-CONTAINING PROTEIN"/>
    <property type="match status" value="1"/>
</dbReference>
<keyword evidence="1" id="KW-1133">Transmembrane helix</keyword>
<evidence type="ECO:0000256" key="1">
    <source>
        <dbReference type="SAM" id="Phobius"/>
    </source>
</evidence>
<feature type="non-terminal residue" evidence="3">
    <location>
        <position position="122"/>
    </location>
</feature>
<dbReference type="EMBL" id="CAXITT010000830">
    <property type="protein sequence ID" value="CAL1546563.1"/>
    <property type="molecule type" value="Genomic_DNA"/>
</dbReference>
<feature type="chain" id="PRO_5043472234" evidence="2">
    <location>
        <begin position="18"/>
        <end position="122"/>
    </location>
</feature>
<dbReference type="PANTHER" id="PTHR33444">
    <property type="entry name" value="SI:DKEY-19B23.12-RELATED"/>
    <property type="match status" value="1"/>
</dbReference>
<sequence length="122" mass="13993">VLLPCFISINITLIAIGCKYYGDCPGEPMIPMYVIVSGISGLSFDVSRVIDRVTMFLFEYSYRASPVIALFIFVWFGYGNILVGSTKSRSNLIIPDQSYCNPRIYWLTVWYVMFMWMLVILS</sequence>
<keyword evidence="2" id="KW-0732">Signal</keyword>
<accession>A0AAV2IK51</accession>
<name>A0AAV2IK51_LYMST</name>
<reference evidence="3 4" key="1">
    <citation type="submission" date="2024-04" db="EMBL/GenBank/DDBJ databases">
        <authorList>
            <consortium name="Genoscope - CEA"/>
            <person name="William W."/>
        </authorList>
    </citation>
    <scope>NUCLEOTIDE SEQUENCE [LARGE SCALE GENOMIC DNA]</scope>
</reference>
<keyword evidence="1" id="KW-0812">Transmembrane</keyword>
<evidence type="ECO:0000313" key="4">
    <source>
        <dbReference type="Proteomes" id="UP001497497"/>
    </source>
</evidence>
<gene>
    <name evidence="3" type="ORF">GSLYS_00019940001</name>
</gene>
<comment type="caution">
    <text evidence="3">The sequence shown here is derived from an EMBL/GenBank/DDBJ whole genome shotgun (WGS) entry which is preliminary data.</text>
</comment>
<protein>
    <submittedName>
        <fullName evidence="3">Uncharacterized protein</fullName>
    </submittedName>
</protein>